<organism evidence="2 3">
    <name type="scientific">Dactylonectria estremocensis</name>
    <dbReference type="NCBI Taxonomy" id="1079267"/>
    <lineage>
        <taxon>Eukaryota</taxon>
        <taxon>Fungi</taxon>
        <taxon>Dikarya</taxon>
        <taxon>Ascomycota</taxon>
        <taxon>Pezizomycotina</taxon>
        <taxon>Sordariomycetes</taxon>
        <taxon>Hypocreomycetidae</taxon>
        <taxon>Hypocreales</taxon>
        <taxon>Nectriaceae</taxon>
        <taxon>Dactylonectria</taxon>
    </lineage>
</organism>
<dbReference type="AlphaFoldDB" id="A0A9P9F7W4"/>
<dbReference type="EMBL" id="JAGMUU010000004">
    <property type="protein sequence ID" value="KAH7155592.1"/>
    <property type="molecule type" value="Genomic_DNA"/>
</dbReference>
<proteinExistence type="predicted"/>
<gene>
    <name evidence="2" type="ORF">B0J13DRAFT_545892</name>
</gene>
<evidence type="ECO:0000313" key="3">
    <source>
        <dbReference type="Proteomes" id="UP000717696"/>
    </source>
</evidence>
<evidence type="ECO:0000256" key="1">
    <source>
        <dbReference type="SAM" id="MobiDB-lite"/>
    </source>
</evidence>
<feature type="region of interest" description="Disordered" evidence="1">
    <location>
        <begin position="110"/>
        <end position="134"/>
    </location>
</feature>
<keyword evidence="3" id="KW-1185">Reference proteome</keyword>
<sequence length="206" mass="22248">MCFHMEVYSIRSRLEATVRTALPHRPDTSTPTPASQPARVGVSIRRWAMASSIVVVYQPKYLSSTPVFLKAGSLLGIAGLCFAGPVWCVLGHWPAIAHCFLGKVSTSRSPMSNPSRSLPAAASQHSRRGKKKKEQLKNFPPPLYYCPPSPPPSAAPLAIAPSVPHHTHTPKQCALVHPSTPPSMAQFPCLPLPYLGPRPVDLLPIA</sequence>
<name>A0A9P9F7W4_9HYPO</name>
<dbReference type="Proteomes" id="UP000717696">
    <property type="component" value="Unassembled WGS sequence"/>
</dbReference>
<accession>A0A9P9F7W4</accession>
<protein>
    <submittedName>
        <fullName evidence="2">Uncharacterized protein</fullName>
    </submittedName>
</protein>
<reference evidence="2" key="1">
    <citation type="journal article" date="2021" name="Nat. Commun.">
        <title>Genetic determinants of endophytism in the Arabidopsis root mycobiome.</title>
        <authorList>
            <person name="Mesny F."/>
            <person name="Miyauchi S."/>
            <person name="Thiergart T."/>
            <person name="Pickel B."/>
            <person name="Atanasova L."/>
            <person name="Karlsson M."/>
            <person name="Huettel B."/>
            <person name="Barry K.W."/>
            <person name="Haridas S."/>
            <person name="Chen C."/>
            <person name="Bauer D."/>
            <person name="Andreopoulos W."/>
            <person name="Pangilinan J."/>
            <person name="LaButti K."/>
            <person name="Riley R."/>
            <person name="Lipzen A."/>
            <person name="Clum A."/>
            <person name="Drula E."/>
            <person name="Henrissat B."/>
            <person name="Kohler A."/>
            <person name="Grigoriev I.V."/>
            <person name="Martin F.M."/>
            <person name="Hacquard S."/>
        </authorList>
    </citation>
    <scope>NUCLEOTIDE SEQUENCE</scope>
    <source>
        <strain evidence="2">MPI-CAGE-AT-0021</strain>
    </source>
</reference>
<feature type="compositionally biased region" description="Basic residues" evidence="1">
    <location>
        <begin position="125"/>
        <end position="134"/>
    </location>
</feature>
<evidence type="ECO:0000313" key="2">
    <source>
        <dbReference type="EMBL" id="KAH7155592.1"/>
    </source>
</evidence>
<comment type="caution">
    <text evidence="2">The sequence shown here is derived from an EMBL/GenBank/DDBJ whole genome shotgun (WGS) entry which is preliminary data.</text>
</comment>